<dbReference type="Pfam" id="PF07970">
    <property type="entry name" value="COPIIcoated_ERV"/>
    <property type="match status" value="1"/>
</dbReference>
<accession>A0A075ASK1</accession>
<keyword evidence="4 6" id="KW-1133">Transmembrane helix</keyword>
<dbReference type="Pfam" id="PF13850">
    <property type="entry name" value="ERGIC_N"/>
    <property type="match status" value="1"/>
</dbReference>
<feature type="domain" description="Endoplasmic reticulum vesicle transporter C-terminal" evidence="7">
    <location>
        <begin position="139"/>
        <end position="351"/>
    </location>
</feature>
<dbReference type="InterPro" id="IPR045888">
    <property type="entry name" value="Erv"/>
</dbReference>
<evidence type="ECO:0000256" key="3">
    <source>
        <dbReference type="ARBA" id="ARBA00022692"/>
    </source>
</evidence>
<name>A0A075ASK1_ROZAC</name>
<keyword evidence="10" id="KW-1185">Reference proteome</keyword>
<evidence type="ECO:0000256" key="1">
    <source>
        <dbReference type="ARBA" id="ARBA00004141"/>
    </source>
</evidence>
<evidence type="ECO:0000256" key="6">
    <source>
        <dbReference type="SAM" id="Phobius"/>
    </source>
</evidence>
<dbReference type="OrthoDB" id="270930at2759"/>
<evidence type="ECO:0000313" key="9">
    <source>
        <dbReference type="EMBL" id="EPZ33261.1"/>
    </source>
</evidence>
<dbReference type="GO" id="GO:0005789">
    <property type="term" value="C:endoplasmic reticulum membrane"/>
    <property type="evidence" value="ECO:0007669"/>
    <property type="project" value="TreeGrafter"/>
</dbReference>
<dbReference type="GO" id="GO:0006888">
    <property type="term" value="P:endoplasmic reticulum to Golgi vesicle-mediated transport"/>
    <property type="evidence" value="ECO:0007669"/>
    <property type="project" value="TreeGrafter"/>
</dbReference>
<evidence type="ECO:0000256" key="4">
    <source>
        <dbReference type="ARBA" id="ARBA00022989"/>
    </source>
</evidence>
<proteinExistence type="inferred from homology"/>
<dbReference type="OMA" id="QRHEGCR"/>
<organism evidence="9 10">
    <name type="scientific">Rozella allomycis (strain CSF55)</name>
    <dbReference type="NCBI Taxonomy" id="988480"/>
    <lineage>
        <taxon>Eukaryota</taxon>
        <taxon>Fungi</taxon>
        <taxon>Fungi incertae sedis</taxon>
        <taxon>Cryptomycota</taxon>
        <taxon>Cryptomycota incertae sedis</taxon>
        <taxon>Rozella</taxon>
    </lineage>
</organism>
<comment type="subcellular location">
    <subcellularLocation>
        <location evidence="1">Membrane</location>
        <topology evidence="1">Multi-pass membrane protein</topology>
    </subcellularLocation>
</comment>
<dbReference type="PANTHER" id="PTHR10984:SF25">
    <property type="entry name" value="ENDOPLASMIC RETICULUM-GOLGI INTERMEDIATE COMPARTMENT PROTEIN 3"/>
    <property type="match status" value="1"/>
</dbReference>
<keyword evidence="3 6" id="KW-0812">Transmembrane</keyword>
<dbReference type="InterPro" id="IPR039542">
    <property type="entry name" value="Erv_N"/>
</dbReference>
<sequence>MLSNLQKFDAYAKTLDDFKTKTSTGGVITVFSYVLIIYLFIAECVSYFSTSFDTQLNVDTSRRDLMPVYLNITLPKAPCFLLSVDIMDASGEFKDDIKHTLEKHRLTKNGELVSTEAFRININGTSIKTKDGKAKCGSCYNAEIEPNQCCNTCNEVIRAYENRGWSAKDVSKFAQCVEEGYADRIKNERGEGCRIEGYFEVKKVAAEFHIAPGLSFHYQDMHIHDLNPFSDVTYDLSHTINSLSFGKPEGTFVLNPLDNHSEKAASTEYMFQYFINVVSTNIEYANGKKVHTNQFAVTTAKRPSEKVGIFFNFDISPMNIIYVEQSRSFSSFLTRVCAIVGGIFAAAGFLDRVLYSAERNLAAKAEIGKSQ</sequence>
<evidence type="ECO:0000256" key="5">
    <source>
        <dbReference type="ARBA" id="ARBA00023136"/>
    </source>
</evidence>
<reference evidence="9 10" key="1">
    <citation type="journal article" date="2013" name="Curr. Biol.">
        <title>Shared signatures of parasitism and phylogenomics unite Cryptomycota and microsporidia.</title>
        <authorList>
            <person name="James T.Y."/>
            <person name="Pelin A."/>
            <person name="Bonen L."/>
            <person name="Ahrendt S."/>
            <person name="Sain D."/>
            <person name="Corradi N."/>
            <person name="Stajich J.E."/>
        </authorList>
    </citation>
    <scope>NUCLEOTIDE SEQUENCE [LARGE SCALE GENOMIC DNA]</scope>
    <source>
        <strain evidence="9 10">CSF55</strain>
    </source>
</reference>
<evidence type="ECO:0000259" key="8">
    <source>
        <dbReference type="Pfam" id="PF13850"/>
    </source>
</evidence>
<feature type="transmembrane region" description="Helical" evidence="6">
    <location>
        <begin position="332"/>
        <end position="350"/>
    </location>
</feature>
<dbReference type="AlphaFoldDB" id="A0A075ASK1"/>
<dbReference type="PANTHER" id="PTHR10984">
    <property type="entry name" value="ENDOPLASMIC RETICULUM-GOLGI INTERMEDIATE COMPARTMENT PROTEIN"/>
    <property type="match status" value="1"/>
</dbReference>
<evidence type="ECO:0000313" key="10">
    <source>
        <dbReference type="Proteomes" id="UP000030755"/>
    </source>
</evidence>
<comment type="similarity">
    <text evidence="2">Belongs to the ERGIC family.</text>
</comment>
<feature type="domain" description="Endoplasmic reticulum vesicle transporter N-terminal" evidence="8">
    <location>
        <begin position="5"/>
        <end position="92"/>
    </location>
</feature>
<feature type="transmembrane region" description="Helical" evidence="6">
    <location>
        <begin position="21"/>
        <end position="41"/>
    </location>
</feature>
<dbReference type="EMBL" id="KE561068">
    <property type="protein sequence ID" value="EPZ33261.1"/>
    <property type="molecule type" value="Genomic_DNA"/>
</dbReference>
<dbReference type="HOGENOM" id="CLU_034705_1_0_1"/>
<dbReference type="InterPro" id="IPR012936">
    <property type="entry name" value="Erv_C"/>
</dbReference>
<evidence type="ECO:0000259" key="7">
    <source>
        <dbReference type="Pfam" id="PF07970"/>
    </source>
</evidence>
<keyword evidence="5 6" id="KW-0472">Membrane</keyword>
<protein>
    <submittedName>
        <fullName evidence="9">Endoplasmic Reticulum-Golgi Intermediate Compartment (ERGIC) domain-containing protein</fullName>
    </submittedName>
</protein>
<dbReference type="GO" id="GO:0030134">
    <property type="term" value="C:COPII-coated ER to Golgi transport vesicle"/>
    <property type="evidence" value="ECO:0007669"/>
    <property type="project" value="TreeGrafter"/>
</dbReference>
<evidence type="ECO:0000256" key="2">
    <source>
        <dbReference type="ARBA" id="ARBA00005648"/>
    </source>
</evidence>
<gene>
    <name evidence="9" type="ORF">O9G_001612</name>
</gene>
<dbReference type="GO" id="GO:0006890">
    <property type="term" value="P:retrograde vesicle-mediated transport, Golgi to endoplasmic reticulum"/>
    <property type="evidence" value="ECO:0007669"/>
    <property type="project" value="TreeGrafter"/>
</dbReference>
<dbReference type="STRING" id="988480.A0A075ASK1"/>
<dbReference type="Proteomes" id="UP000030755">
    <property type="component" value="Unassembled WGS sequence"/>
</dbReference>
<dbReference type="GO" id="GO:0000139">
    <property type="term" value="C:Golgi membrane"/>
    <property type="evidence" value="ECO:0007669"/>
    <property type="project" value="TreeGrafter"/>
</dbReference>